<evidence type="ECO:0000313" key="2">
    <source>
        <dbReference type="Proteomes" id="UP001303046"/>
    </source>
</evidence>
<name>A0ABR1BXJ2_NECAM</name>
<sequence>MVMRRKQVDAQYLRGTITKNLVEGFGSTSSRCVFVRLRNRGGPVAGSFLFNFAIDEIMRRTVGQHPADIVLARSRCLLTDLEFADDVVIFAESSTKLQHVVLYRSWLQPMDYAYALINASRCGSLRDHERESGWTDNQSNSSMISAA</sequence>
<proteinExistence type="predicted"/>
<dbReference type="EMBL" id="JAVFWL010000001">
    <property type="protein sequence ID" value="KAK6729813.1"/>
    <property type="molecule type" value="Genomic_DNA"/>
</dbReference>
<evidence type="ECO:0008006" key="3">
    <source>
        <dbReference type="Google" id="ProtNLM"/>
    </source>
</evidence>
<protein>
    <recommendedName>
        <fullName evidence="3">Reverse transcriptase domain-containing protein</fullName>
    </recommendedName>
</protein>
<dbReference type="Proteomes" id="UP001303046">
    <property type="component" value="Unassembled WGS sequence"/>
</dbReference>
<reference evidence="1 2" key="1">
    <citation type="submission" date="2023-08" db="EMBL/GenBank/DDBJ databases">
        <title>A Necator americanus chromosomal reference genome.</title>
        <authorList>
            <person name="Ilik V."/>
            <person name="Petrzelkova K.J."/>
            <person name="Pardy F."/>
            <person name="Fuh T."/>
            <person name="Niatou-Singa F.S."/>
            <person name="Gouil Q."/>
            <person name="Baker L."/>
            <person name="Ritchie M.E."/>
            <person name="Jex A.R."/>
            <person name="Gazzola D."/>
            <person name="Li H."/>
            <person name="Toshio Fujiwara R."/>
            <person name="Zhan B."/>
            <person name="Aroian R.V."/>
            <person name="Pafco B."/>
            <person name="Schwarz E.M."/>
        </authorList>
    </citation>
    <scope>NUCLEOTIDE SEQUENCE [LARGE SCALE GENOMIC DNA]</scope>
    <source>
        <strain evidence="1 2">Aroian</strain>
        <tissue evidence="1">Whole animal</tissue>
    </source>
</reference>
<accession>A0ABR1BXJ2</accession>
<organism evidence="1 2">
    <name type="scientific">Necator americanus</name>
    <name type="common">Human hookworm</name>
    <dbReference type="NCBI Taxonomy" id="51031"/>
    <lineage>
        <taxon>Eukaryota</taxon>
        <taxon>Metazoa</taxon>
        <taxon>Ecdysozoa</taxon>
        <taxon>Nematoda</taxon>
        <taxon>Chromadorea</taxon>
        <taxon>Rhabditida</taxon>
        <taxon>Rhabditina</taxon>
        <taxon>Rhabditomorpha</taxon>
        <taxon>Strongyloidea</taxon>
        <taxon>Ancylostomatidae</taxon>
        <taxon>Bunostominae</taxon>
        <taxon>Necator</taxon>
    </lineage>
</organism>
<keyword evidence="2" id="KW-1185">Reference proteome</keyword>
<gene>
    <name evidence="1" type="primary">Necator_chrI.g2835</name>
    <name evidence="1" type="ORF">RB195_006707</name>
</gene>
<evidence type="ECO:0000313" key="1">
    <source>
        <dbReference type="EMBL" id="KAK6729813.1"/>
    </source>
</evidence>
<comment type="caution">
    <text evidence="1">The sequence shown here is derived from an EMBL/GenBank/DDBJ whole genome shotgun (WGS) entry which is preliminary data.</text>
</comment>